<organism evidence="2 4">
    <name type="scientific">Halorubrum ezzemoulense</name>
    <name type="common">Halorubrum chaoviator</name>
    <dbReference type="NCBI Taxonomy" id="337243"/>
    <lineage>
        <taxon>Archaea</taxon>
        <taxon>Methanobacteriati</taxon>
        <taxon>Methanobacteriota</taxon>
        <taxon>Stenosarchaea group</taxon>
        <taxon>Halobacteria</taxon>
        <taxon>Halobacteriales</taxon>
        <taxon>Haloferacaceae</taxon>
        <taxon>Halorubrum</taxon>
    </lineage>
</organism>
<evidence type="ECO:0000313" key="4">
    <source>
        <dbReference type="Proteomes" id="UP000216409"/>
    </source>
</evidence>
<gene>
    <name evidence="2" type="ORF">DJ83_04055</name>
    <name evidence="3" type="ORF">EO776_15220</name>
</gene>
<reference evidence="2 4" key="1">
    <citation type="journal article" date="2014" name="Front. Microbiol.">
        <title>Population and genomic analysis of the genus Halorubrum.</title>
        <authorList>
            <person name="Fullmer M.S."/>
            <person name="Soucy S.M."/>
            <person name="Swithers K.S."/>
            <person name="Makkay A.M."/>
            <person name="Wheeler R."/>
            <person name="Ventosa A."/>
            <person name="Gogarten J.P."/>
            <person name="Papke R.T."/>
        </authorList>
    </citation>
    <scope>NUCLEOTIDE SEQUENCE [LARGE SCALE GENOMIC DNA]</scope>
    <source>
        <strain evidence="2 4">LD3</strain>
    </source>
</reference>
<reference evidence="3" key="3">
    <citation type="journal article" date="2019" name="Microbiol. Resour. Announc.">
        <title>Complete Genome Sequence of Halorubrum ezzemoulense Strain Fb21.</title>
        <authorList>
            <person name="Feng Y."/>
            <person name="Louyakis A.S."/>
            <person name="Makkay A.M."/>
            <person name="Guerrero R.O."/>
            <person name="Papke R.T."/>
            <person name="Gogarten J.P."/>
        </authorList>
    </citation>
    <scope>NUCLEOTIDE SEQUENCE</scope>
    <source>
        <strain evidence="3">Fb21</strain>
    </source>
</reference>
<evidence type="ECO:0000313" key="5">
    <source>
        <dbReference type="Proteomes" id="UP000293073"/>
    </source>
</evidence>
<dbReference type="Proteomes" id="UP000216409">
    <property type="component" value="Unassembled WGS sequence"/>
</dbReference>
<dbReference type="Proteomes" id="UP000293073">
    <property type="component" value="Chromosome"/>
</dbReference>
<feature type="compositionally biased region" description="Basic and acidic residues" evidence="1">
    <location>
        <begin position="16"/>
        <end position="30"/>
    </location>
</feature>
<feature type="compositionally biased region" description="Basic and acidic residues" evidence="1">
    <location>
        <begin position="54"/>
        <end position="68"/>
    </location>
</feature>
<evidence type="ECO:0000313" key="2">
    <source>
        <dbReference type="EMBL" id="OYR63008.1"/>
    </source>
</evidence>
<feature type="region of interest" description="Disordered" evidence="1">
    <location>
        <begin position="47"/>
        <end position="68"/>
    </location>
</feature>
<dbReference type="EMBL" id="NHOW01000047">
    <property type="protein sequence ID" value="OYR63008.1"/>
    <property type="molecule type" value="Genomic_DNA"/>
</dbReference>
<feature type="region of interest" description="Disordered" evidence="1">
    <location>
        <begin position="1"/>
        <end position="30"/>
    </location>
</feature>
<dbReference type="EMBL" id="CP034940">
    <property type="protein sequence ID" value="QAY21248.1"/>
    <property type="molecule type" value="Genomic_DNA"/>
</dbReference>
<name>A0A256J2H6_HALEZ</name>
<protein>
    <submittedName>
        <fullName evidence="2">Uncharacterized protein</fullName>
    </submittedName>
</protein>
<evidence type="ECO:0000256" key="1">
    <source>
        <dbReference type="SAM" id="MobiDB-lite"/>
    </source>
</evidence>
<dbReference type="AlphaFoldDB" id="A0A256J2H6"/>
<evidence type="ECO:0000313" key="3">
    <source>
        <dbReference type="EMBL" id="QAY21248.1"/>
    </source>
</evidence>
<sequence length="68" mass="7320">MARACERSPPAAARQRAREGRGDRTEAEGAARLGRCEARLRCGRVGVKGAAARTKHDDVSTGARERTE</sequence>
<reference evidence="5" key="4">
    <citation type="submission" date="2019-01" db="EMBL/GenBank/DDBJ databases">
        <title>Complete genome of Halorubrum ezzemoulense strain FB21.</title>
        <authorList>
            <person name="Feng Y."/>
            <person name="Louyakis A.S."/>
            <person name="Papke R.T."/>
            <person name="Gogarten J.P."/>
        </authorList>
    </citation>
    <scope>NUCLEOTIDE SEQUENCE [LARGE SCALE GENOMIC DNA]</scope>
    <source>
        <strain evidence="5">Fb21</strain>
    </source>
</reference>
<dbReference type="KEGG" id="hezz:EO776_15220"/>
<reference evidence="2" key="2">
    <citation type="submission" date="2017-05" db="EMBL/GenBank/DDBJ databases">
        <authorList>
            <person name="Song R."/>
            <person name="Chenine A.L."/>
            <person name="Ruprecht R.M."/>
        </authorList>
    </citation>
    <scope>NUCLEOTIDE SEQUENCE</scope>
    <source>
        <strain evidence="2">LD3</strain>
    </source>
</reference>
<proteinExistence type="predicted"/>
<accession>A0A256J2H6</accession>